<sequence length="86" mass="9655">MQTDDQEFIGFVEQLQEWHAGQVAQLRLITENRTVDLRLNDLEVSAGSDIAKGLRLGIEIALQKLGTLPFTVREEEIEEDSDGQAD</sequence>
<accession>A0A1S1WTT6</accession>
<proteinExistence type="predicted"/>
<dbReference type="Proteomes" id="UP000180088">
    <property type="component" value="Unassembled WGS sequence"/>
</dbReference>
<reference evidence="1 2" key="1">
    <citation type="submission" date="2016-09" db="EMBL/GenBank/DDBJ databases">
        <title>Chromobacterium muskegensis sp. nov., an insecticidal bacterium isolated from Sphagnum bogs.</title>
        <authorList>
            <person name="Sparks M.E."/>
            <person name="Blackburn M.B."/>
            <person name="Gundersen-Rindal D.E."/>
            <person name="Mitchell A."/>
            <person name="Farrar R."/>
            <person name="Kuhar D."/>
        </authorList>
    </citation>
    <scope>NUCLEOTIDE SEQUENCE [LARGE SCALE GENOMIC DNA]</scope>
    <source>
        <strain evidence="1 2">37-2</strain>
    </source>
</reference>
<dbReference type="RefSeq" id="WP_071117009.1">
    <property type="nucleotide sequence ID" value="NZ_MKCS01000004.1"/>
</dbReference>
<dbReference type="EMBL" id="MKCS01000004">
    <property type="protein sequence ID" value="OHX10292.1"/>
    <property type="molecule type" value="Genomic_DNA"/>
</dbReference>
<protein>
    <submittedName>
        <fullName evidence="1">Uncharacterized protein</fullName>
    </submittedName>
</protein>
<dbReference type="STRING" id="1903179.BI347_21090"/>
<dbReference type="OrthoDB" id="8595180at2"/>
<evidence type="ECO:0000313" key="1">
    <source>
        <dbReference type="EMBL" id="OHX10292.1"/>
    </source>
</evidence>
<evidence type="ECO:0000313" key="2">
    <source>
        <dbReference type="Proteomes" id="UP000180088"/>
    </source>
</evidence>
<dbReference type="AlphaFoldDB" id="A0A1S1WTT6"/>
<organism evidence="1 2">
    <name type="scientific">Chromobacterium sphagni</name>
    <dbReference type="NCBI Taxonomy" id="1903179"/>
    <lineage>
        <taxon>Bacteria</taxon>
        <taxon>Pseudomonadati</taxon>
        <taxon>Pseudomonadota</taxon>
        <taxon>Betaproteobacteria</taxon>
        <taxon>Neisseriales</taxon>
        <taxon>Chromobacteriaceae</taxon>
        <taxon>Chromobacterium</taxon>
    </lineage>
</organism>
<name>A0A1S1WTT6_9NEIS</name>
<gene>
    <name evidence="1" type="ORF">BI347_21090</name>
</gene>
<comment type="caution">
    <text evidence="1">The sequence shown here is derived from an EMBL/GenBank/DDBJ whole genome shotgun (WGS) entry which is preliminary data.</text>
</comment>